<proteinExistence type="predicted"/>
<sequence length="63" mass="7102">MNACGTDMLRMNIYNGTSNWKVDDCRLSPFAMLEHQSVEAGSYWILLKLVGCLDTNLLKLGHL</sequence>
<organism evidence="1 2">
    <name type="scientific">Stephania cephalantha</name>
    <dbReference type="NCBI Taxonomy" id="152367"/>
    <lineage>
        <taxon>Eukaryota</taxon>
        <taxon>Viridiplantae</taxon>
        <taxon>Streptophyta</taxon>
        <taxon>Embryophyta</taxon>
        <taxon>Tracheophyta</taxon>
        <taxon>Spermatophyta</taxon>
        <taxon>Magnoliopsida</taxon>
        <taxon>Ranunculales</taxon>
        <taxon>Menispermaceae</taxon>
        <taxon>Menispermoideae</taxon>
        <taxon>Cissampelideae</taxon>
        <taxon>Stephania</taxon>
    </lineage>
</organism>
<accession>A0AAP0KS73</accession>
<keyword evidence="2" id="KW-1185">Reference proteome</keyword>
<comment type="caution">
    <text evidence="1">The sequence shown here is derived from an EMBL/GenBank/DDBJ whole genome shotgun (WGS) entry which is preliminary data.</text>
</comment>
<evidence type="ECO:0000313" key="1">
    <source>
        <dbReference type="EMBL" id="KAK9157722.1"/>
    </source>
</evidence>
<dbReference type="Proteomes" id="UP001419268">
    <property type="component" value="Unassembled WGS sequence"/>
</dbReference>
<evidence type="ECO:0000313" key="2">
    <source>
        <dbReference type="Proteomes" id="UP001419268"/>
    </source>
</evidence>
<gene>
    <name evidence="1" type="ORF">Scep_004296</name>
</gene>
<name>A0AAP0KS73_9MAGN</name>
<protein>
    <submittedName>
        <fullName evidence="1">Uncharacterized protein</fullName>
    </submittedName>
</protein>
<dbReference type="AlphaFoldDB" id="A0AAP0KS73"/>
<dbReference type="EMBL" id="JBBNAG010000002">
    <property type="protein sequence ID" value="KAK9157722.1"/>
    <property type="molecule type" value="Genomic_DNA"/>
</dbReference>
<reference evidence="1 2" key="1">
    <citation type="submission" date="2024-01" db="EMBL/GenBank/DDBJ databases">
        <title>Genome assemblies of Stephania.</title>
        <authorList>
            <person name="Yang L."/>
        </authorList>
    </citation>
    <scope>NUCLEOTIDE SEQUENCE [LARGE SCALE GENOMIC DNA]</scope>
    <source>
        <strain evidence="1">JXDWG</strain>
        <tissue evidence="1">Leaf</tissue>
    </source>
</reference>